<dbReference type="Pfam" id="PF08240">
    <property type="entry name" value="ADH_N"/>
    <property type="match status" value="1"/>
</dbReference>
<protein>
    <submittedName>
        <fullName evidence="11">SDR family NAD(P)-dependent oxidoreductase</fullName>
    </submittedName>
</protein>
<evidence type="ECO:0000256" key="1">
    <source>
        <dbReference type="ARBA" id="ARBA00022450"/>
    </source>
</evidence>
<dbReference type="GO" id="GO:0031177">
    <property type="term" value="F:phosphopantetheine binding"/>
    <property type="evidence" value="ECO:0007669"/>
    <property type="project" value="InterPro"/>
</dbReference>
<dbReference type="PROSITE" id="PS01162">
    <property type="entry name" value="QOR_ZETA_CRYSTAL"/>
    <property type="match status" value="1"/>
</dbReference>
<dbReference type="InterPro" id="IPR049552">
    <property type="entry name" value="PKS_DH_N"/>
</dbReference>
<keyword evidence="5" id="KW-0511">Multifunctional enzyme</keyword>
<dbReference type="PANTHER" id="PTHR43775:SF37">
    <property type="entry name" value="SI:DKEY-61P9.11"/>
    <property type="match status" value="1"/>
</dbReference>
<dbReference type="Gene3D" id="3.10.129.110">
    <property type="entry name" value="Polyketide synthase dehydratase"/>
    <property type="match status" value="1"/>
</dbReference>
<dbReference type="InterPro" id="IPR014030">
    <property type="entry name" value="Ketoacyl_synth_N"/>
</dbReference>
<dbReference type="Pfam" id="PF08659">
    <property type="entry name" value="KR"/>
    <property type="match status" value="1"/>
</dbReference>
<dbReference type="GO" id="GO:0008270">
    <property type="term" value="F:zinc ion binding"/>
    <property type="evidence" value="ECO:0007669"/>
    <property type="project" value="InterPro"/>
</dbReference>
<dbReference type="EMBL" id="CP053586">
    <property type="protein sequence ID" value="WNZ21414.1"/>
    <property type="molecule type" value="Genomic_DNA"/>
</dbReference>
<dbReference type="PROSITE" id="PS50075">
    <property type="entry name" value="CARRIER"/>
    <property type="match status" value="1"/>
</dbReference>
<evidence type="ECO:0000313" key="11">
    <source>
        <dbReference type="EMBL" id="WNZ21414.1"/>
    </source>
</evidence>
<keyword evidence="3" id="KW-0808">Transferase</keyword>
<reference evidence="11" key="1">
    <citation type="submission" date="2020-05" db="EMBL/GenBank/DDBJ databases">
        <authorList>
            <person name="Zhu T."/>
            <person name="Keshari N."/>
            <person name="Lu X."/>
        </authorList>
    </citation>
    <scope>NUCLEOTIDE SEQUENCE</scope>
    <source>
        <strain evidence="11">NK1-12</strain>
    </source>
</reference>
<evidence type="ECO:0000259" key="10">
    <source>
        <dbReference type="PROSITE" id="PS52019"/>
    </source>
</evidence>
<dbReference type="SUPFAM" id="SSF50129">
    <property type="entry name" value="GroES-like"/>
    <property type="match status" value="1"/>
</dbReference>
<dbReference type="InterPro" id="IPR013217">
    <property type="entry name" value="Methyltransf_12"/>
</dbReference>
<dbReference type="FunFam" id="3.40.50.720:FF:000209">
    <property type="entry name" value="Polyketide synthase Pks12"/>
    <property type="match status" value="1"/>
</dbReference>
<dbReference type="InterPro" id="IPR036291">
    <property type="entry name" value="NAD(P)-bd_dom_sf"/>
</dbReference>
<dbReference type="InterPro" id="IPR049551">
    <property type="entry name" value="PKS_DH_C"/>
</dbReference>
<feature type="active site" description="Proton donor; for dehydratase activity" evidence="7">
    <location>
        <position position="826"/>
    </location>
</feature>
<dbReference type="Pfam" id="PF00550">
    <property type="entry name" value="PP-binding"/>
    <property type="match status" value="1"/>
</dbReference>
<dbReference type="InterPro" id="IPR013154">
    <property type="entry name" value="ADH-like_N"/>
</dbReference>
<dbReference type="Gene3D" id="1.10.1200.10">
    <property type="entry name" value="ACP-like"/>
    <property type="match status" value="1"/>
</dbReference>
<dbReference type="Gene3D" id="3.30.70.3290">
    <property type="match status" value="1"/>
</dbReference>
<feature type="region of interest" description="C-terminal hotdog fold" evidence="7">
    <location>
        <begin position="765"/>
        <end position="910"/>
    </location>
</feature>
<dbReference type="GO" id="GO:0071770">
    <property type="term" value="P:DIM/DIP cell wall layer assembly"/>
    <property type="evidence" value="ECO:0007669"/>
    <property type="project" value="TreeGrafter"/>
</dbReference>
<dbReference type="GO" id="GO:0004312">
    <property type="term" value="F:fatty acid synthase activity"/>
    <property type="evidence" value="ECO:0007669"/>
    <property type="project" value="TreeGrafter"/>
</dbReference>
<dbReference type="InterPro" id="IPR016039">
    <property type="entry name" value="Thiolase-like"/>
</dbReference>
<evidence type="ECO:0000259" key="8">
    <source>
        <dbReference type="PROSITE" id="PS50075"/>
    </source>
</evidence>
<dbReference type="GO" id="GO:0006633">
    <property type="term" value="P:fatty acid biosynthetic process"/>
    <property type="evidence" value="ECO:0007669"/>
    <property type="project" value="TreeGrafter"/>
</dbReference>
<dbReference type="Pfam" id="PF00109">
    <property type="entry name" value="ketoacyl-synt"/>
    <property type="match status" value="1"/>
</dbReference>
<dbReference type="GO" id="GO:0005886">
    <property type="term" value="C:plasma membrane"/>
    <property type="evidence" value="ECO:0007669"/>
    <property type="project" value="TreeGrafter"/>
</dbReference>
<keyword evidence="1" id="KW-0596">Phosphopantetheine</keyword>
<name>A0AA96WAD5_9CYAN</name>
<dbReference type="InterPro" id="IPR057326">
    <property type="entry name" value="KR_dom"/>
</dbReference>
<evidence type="ECO:0000259" key="9">
    <source>
        <dbReference type="PROSITE" id="PS52004"/>
    </source>
</evidence>
<dbReference type="PANTHER" id="PTHR43775">
    <property type="entry name" value="FATTY ACID SYNTHASE"/>
    <property type="match status" value="1"/>
</dbReference>
<evidence type="ECO:0000256" key="7">
    <source>
        <dbReference type="PROSITE-ProRule" id="PRU01363"/>
    </source>
</evidence>
<dbReference type="CDD" id="cd05195">
    <property type="entry name" value="enoyl_red"/>
    <property type="match status" value="1"/>
</dbReference>
<dbReference type="SUPFAM" id="SSF53335">
    <property type="entry name" value="S-adenosyl-L-methionine-dependent methyltransferases"/>
    <property type="match status" value="1"/>
</dbReference>
<dbReference type="GO" id="GO:0016491">
    <property type="term" value="F:oxidoreductase activity"/>
    <property type="evidence" value="ECO:0007669"/>
    <property type="project" value="InterPro"/>
</dbReference>
<sequence>MTPTPDYRTLLLEAWQEMRQMRLELESLTEANAPIAVIGMDCRFPGGANSPEAYWNLLQNGIDAITEVPPDRWDWTAYYDPDPDAPGRLYSRHGGFIDQVDQFDPQFFGISPREAVSLDPQQRLLLEVSYTALERAGQAIDRLRGSQTGVYIGISFADYAKLSLHSGDLSRIDAYSSLGNTHSMAVGRLAYVLGLQGPTMQLDTTCSSSLLAVHLACQSLRNGESNLALAGGINLMLSPEPTIGFCKLRALSSSGQCRTFDANADGYIRGEGCGIVVLKRLKDAITDRDPVLAIIRGSAANHDGQSNGLTAPNGQAQEAVIQQALGQAGVAAAQVQYVEAHGTGTPLGDPIEVLALGKVLAQRRSADNPLWIGSVKTNIGHLESAAGVASLIKTVLALQHQQIPPHLHFQQPNPYIPWQKLAVQVPTQLTLWPSLAHQPRLAGVSSFGMSGTNVHVILEEFVEGVVDGQIDRQVDKQASTEATAVVNPPSPYLFTVSAKTRPALKQLAERYEVFLTTQADELLPHICFTANTGRSQFEHRFAVRAESITQLRQALRQFIADEPVEPPADSLVQRYLQGEDIDWNQLGYSQFYRRVVLPTYPFQKQRYWMEPPPGRSGASRDNHPLLGRRIVLAKSAAIHFEAQLDRHHPAFLQQHRVFEQPIMPAAGYIEMVLAAVGKVMPSAQLELALSIHQRLVVDSLITVQLTLMPAKVDGQSYEFEIFALRNSDEQQKWECYASGTINQIDLSNNQTASMDLRNTVASNPDFTELDVERFYQTYQQLGIEYGAAFRAIRQLWQGHRTAMAWIELPSSCSSAAPYQIHPVLLDAALQTIAAALPAQSQTYFPVRFDRLILHRRPLGHPSSLWSEVTLRSNQNSVHPVADLRLLDAKGQVILTIAGLRLHPADREPIESASWQEWLYQIEWRPQPLHQVHLPELRQISHQFAALSDRLSAAQAQHLNSYQQHLTELESLSLSYIRQAFLQLGWRFTSDEHFTVQQVMQQLQITANPRWVRRLLNILVEADYLDCQNNQYGVLRSLQDDSSAEMTQPVASPELALLHRCGSALADVLQGQCDPIQLLFPNGDFSTLSQIYQDSPGAQFTNQLLQQLVRLLLPQSKVQILEIGGGTGGTTGYLLPDLDSQIASYTFTDISPLFVQTAQQKFAVYDFVQYKTLDIERSPSDKSFRQHQYNLVVAANVLHATQNLETILSHVRQLLAPGGALILLEGVYPMRWLDLTFGLTDGWWRFTDNELRPDYPLISVAQWRSLLQSCGFECTEAIQPTVNGSAIQQAIIVAQVGTQAMLSLADFDWLIVGDQQGVAAAMVSRLQAVGAAYRLVSADTLSESLETPFTRPTQVVFLAALDAPDPADLSVEALETTATTLCSRALHLLQSLPPNQPMQLWLVTQGAVATGNPAEKLTGLAQSLLWGIGKTVQLEYPELNCVCIDLDPDLSLSYAADRQAEILLAEITDNSPTHSGPRQLQVAFRQQQRYVARLVRCPSPNSLADSPDYWQQRVQLQISQHGSLDNLHLQTTERSVLGPHDVEIRVQATGLNFRDVLNALDLYPGEAGPLGCECVGEISAVGEQVASFQVGDRVMALASGSFSNWVTVDAAMLAPVPARLNSTAAATIPVAFLTASYALCHLAGLKRGERVLIHAAAGGVGQAAIQVARQVGAEIYATASPEKWPVLQELGVIQVFSSRNLEFATELMRLTQGKGIDVVLNSLTGEFISPSLSVLKPQGRWIELGKTDWTHERVQAQYPNLKYIQMDLVELCQQQPNLIQEMLRQISEQIQQGIYQPLPYNVFPITEAVQAFRQMQQAKHVGKLVITQPQPLASLPIRPDSTYLITGGTGGLGLLMADWLVQQGAKHLVLLSRRISPTITPTIQAWQQAGVRVVTAAVDVADRSQLAQCLTDLESSLPPLGGIIHAAGVLDDGMLHQQTWEKFAAVLRPKLLGAWNLHQLTQTQPLDFYVLFSSATALLGAPGQANHVAANVFLDSLAHYRRSLDLPALSINWGIWSEVGAAAARQAETRFRGMGSIAPSQGVAAFAALLSTSFTQVGVLPMRWQEFGQGMSPGLTDLLTEIWTEICTEIAETSQQKSVNAQPSEILPQLHRASASEQRSLLQAYLGRQVAQVLGFQETEIDPQKGFFDLGMDSLTSVELKNRLQTALNCTLPATVAFDYPTIEALTDYLIASLNLQLNNNKNEPTPEIQQFSTSEINTLELDHLSEAELAKLLAQELIELSGGTVG</sequence>
<dbReference type="SUPFAM" id="SSF47336">
    <property type="entry name" value="ACP-like"/>
    <property type="match status" value="1"/>
</dbReference>
<organism evidence="11">
    <name type="scientific">Leptolyngbya sp. NK1-12</name>
    <dbReference type="NCBI Taxonomy" id="2547451"/>
    <lineage>
        <taxon>Bacteria</taxon>
        <taxon>Bacillati</taxon>
        <taxon>Cyanobacteriota</taxon>
        <taxon>Cyanophyceae</taxon>
        <taxon>Leptolyngbyales</taxon>
        <taxon>Leptolyngbyaceae</taxon>
        <taxon>Leptolyngbya group</taxon>
        <taxon>Leptolyngbya</taxon>
    </lineage>
</organism>
<dbReference type="InterPro" id="IPR020806">
    <property type="entry name" value="PKS_PP-bd"/>
</dbReference>
<dbReference type="Pfam" id="PF08242">
    <property type="entry name" value="Methyltransf_12"/>
    <property type="match status" value="1"/>
</dbReference>
<gene>
    <name evidence="11" type="ORF">HJG54_00050</name>
</gene>
<dbReference type="CDD" id="cd00833">
    <property type="entry name" value="PKS"/>
    <property type="match status" value="1"/>
</dbReference>
<dbReference type="GO" id="GO:0005737">
    <property type="term" value="C:cytoplasm"/>
    <property type="evidence" value="ECO:0007669"/>
    <property type="project" value="TreeGrafter"/>
</dbReference>
<dbReference type="CDD" id="cd08955">
    <property type="entry name" value="KR_2_FAS_SDR_x"/>
    <property type="match status" value="1"/>
</dbReference>
<dbReference type="SMART" id="SM00822">
    <property type="entry name" value="PKS_KR"/>
    <property type="match status" value="1"/>
</dbReference>
<keyword evidence="4" id="KW-0521">NADP</keyword>
<dbReference type="InterPro" id="IPR013968">
    <property type="entry name" value="PKS_KR"/>
</dbReference>
<dbReference type="InterPro" id="IPR029063">
    <property type="entry name" value="SAM-dependent_MTases_sf"/>
</dbReference>
<dbReference type="InterPro" id="IPR049900">
    <property type="entry name" value="PKS_mFAS_DH"/>
</dbReference>
<dbReference type="InterPro" id="IPR002364">
    <property type="entry name" value="Quin_OxRdtase/zeta-crystal_CS"/>
</dbReference>
<dbReference type="InterPro" id="IPR050091">
    <property type="entry name" value="PKS_NRPS_Biosynth_Enz"/>
</dbReference>
<dbReference type="InterPro" id="IPR036736">
    <property type="entry name" value="ACP-like_sf"/>
</dbReference>
<feature type="domain" description="Ketosynthase family 3 (KS3)" evidence="9">
    <location>
        <begin position="32"/>
        <end position="460"/>
    </location>
</feature>
<dbReference type="InterPro" id="IPR014031">
    <property type="entry name" value="Ketoacyl_synth_C"/>
</dbReference>
<evidence type="ECO:0000256" key="4">
    <source>
        <dbReference type="ARBA" id="ARBA00022857"/>
    </source>
</evidence>
<dbReference type="SMART" id="SM00823">
    <property type="entry name" value="PKS_PP"/>
    <property type="match status" value="1"/>
</dbReference>
<dbReference type="InterPro" id="IPR009081">
    <property type="entry name" value="PP-bd_ACP"/>
</dbReference>
<feature type="active site" description="Proton acceptor; for dehydratase activity" evidence="7">
    <location>
        <position position="655"/>
    </location>
</feature>
<evidence type="ECO:0000256" key="3">
    <source>
        <dbReference type="ARBA" id="ARBA00022679"/>
    </source>
</evidence>
<dbReference type="Gene3D" id="3.40.47.10">
    <property type="match status" value="1"/>
</dbReference>
<proteinExistence type="predicted"/>
<dbReference type="SMART" id="SM00825">
    <property type="entry name" value="PKS_KS"/>
    <property type="match status" value="1"/>
</dbReference>
<evidence type="ECO:0000256" key="6">
    <source>
        <dbReference type="ARBA" id="ARBA00023315"/>
    </source>
</evidence>
<dbReference type="InterPro" id="IPR011032">
    <property type="entry name" value="GroES-like_sf"/>
</dbReference>
<dbReference type="InterPro" id="IPR042104">
    <property type="entry name" value="PKS_dehydratase_sf"/>
</dbReference>
<dbReference type="SMART" id="SM00829">
    <property type="entry name" value="PKS_ER"/>
    <property type="match status" value="1"/>
</dbReference>
<dbReference type="SUPFAM" id="SSF53901">
    <property type="entry name" value="Thiolase-like"/>
    <property type="match status" value="1"/>
</dbReference>
<dbReference type="Pfam" id="PF13602">
    <property type="entry name" value="ADH_zinc_N_2"/>
    <property type="match status" value="1"/>
</dbReference>
<dbReference type="SMART" id="SM00826">
    <property type="entry name" value="PKS_DH"/>
    <property type="match status" value="1"/>
</dbReference>
<feature type="domain" description="Carrier" evidence="8">
    <location>
        <begin position="2116"/>
        <end position="2193"/>
    </location>
</feature>
<dbReference type="InterPro" id="IPR020843">
    <property type="entry name" value="ER"/>
</dbReference>
<keyword evidence="6" id="KW-0012">Acyltransferase</keyword>
<dbReference type="Pfam" id="PF02801">
    <property type="entry name" value="Ketoacyl-synt_C"/>
    <property type="match status" value="1"/>
</dbReference>
<dbReference type="Gene3D" id="3.90.180.10">
    <property type="entry name" value="Medium-chain alcohol dehydrogenases, catalytic domain"/>
    <property type="match status" value="1"/>
</dbReference>
<dbReference type="InterPro" id="IPR020841">
    <property type="entry name" value="PKS_Beta-ketoAc_synthase_dom"/>
</dbReference>
<dbReference type="SUPFAM" id="SSF51735">
    <property type="entry name" value="NAD(P)-binding Rossmann-fold domains"/>
    <property type="match status" value="3"/>
</dbReference>
<dbReference type="FunFam" id="3.40.47.10:FF:000019">
    <property type="entry name" value="Polyketide synthase type I"/>
    <property type="match status" value="1"/>
</dbReference>
<dbReference type="Gene3D" id="3.40.50.720">
    <property type="entry name" value="NAD(P)-binding Rossmann-like Domain"/>
    <property type="match status" value="3"/>
</dbReference>
<dbReference type="RefSeq" id="WP_316432637.1">
    <property type="nucleotide sequence ID" value="NZ_CP053586.1"/>
</dbReference>
<dbReference type="InterPro" id="IPR020807">
    <property type="entry name" value="PKS_DH"/>
</dbReference>
<dbReference type="SMART" id="SM01294">
    <property type="entry name" value="PKS_PP_betabranch"/>
    <property type="match status" value="1"/>
</dbReference>
<evidence type="ECO:0000256" key="2">
    <source>
        <dbReference type="ARBA" id="ARBA00022553"/>
    </source>
</evidence>
<dbReference type="PROSITE" id="PS52019">
    <property type="entry name" value="PKS_MFAS_DH"/>
    <property type="match status" value="1"/>
</dbReference>
<keyword evidence="2" id="KW-0597">Phosphoprotein</keyword>
<feature type="domain" description="PKS/mFAS DH" evidence="10">
    <location>
        <begin position="623"/>
        <end position="910"/>
    </location>
</feature>
<dbReference type="Pfam" id="PF22621">
    <property type="entry name" value="CurL-like_PKS_C"/>
    <property type="match status" value="1"/>
</dbReference>
<feature type="region of interest" description="N-terminal hotdog fold" evidence="7">
    <location>
        <begin position="623"/>
        <end position="748"/>
    </location>
</feature>
<dbReference type="Pfam" id="PF14765">
    <property type="entry name" value="PS-DH"/>
    <property type="match status" value="1"/>
</dbReference>
<evidence type="ECO:0000256" key="5">
    <source>
        <dbReference type="ARBA" id="ARBA00023268"/>
    </source>
</evidence>
<dbReference type="PROSITE" id="PS52004">
    <property type="entry name" value="KS3_2"/>
    <property type="match status" value="1"/>
</dbReference>
<dbReference type="Gene3D" id="3.40.50.150">
    <property type="entry name" value="Vaccinia Virus protein VP39"/>
    <property type="match status" value="1"/>
</dbReference>
<dbReference type="Pfam" id="PF21089">
    <property type="entry name" value="PKS_DH_N"/>
    <property type="match status" value="1"/>
</dbReference>
<accession>A0AA96WAD5</accession>